<dbReference type="InterPro" id="IPR023090">
    <property type="entry name" value="UPF0702_alpha/beta_dom_sf"/>
</dbReference>
<accession>D1C5G0</accession>
<proteinExistence type="inferred from homology"/>
<dbReference type="FunCoup" id="D1C5G0">
    <property type="interactions" value="21"/>
</dbReference>
<dbReference type="RefSeq" id="WP_012870525.1">
    <property type="nucleotide sequence ID" value="NC_013523.1"/>
</dbReference>
<dbReference type="Gene3D" id="3.30.240.20">
    <property type="entry name" value="bsu07140 like domains"/>
    <property type="match status" value="1"/>
</dbReference>
<dbReference type="PANTHER" id="PTHR34582:SF6">
    <property type="entry name" value="UPF0702 TRANSMEMBRANE PROTEIN YCAP"/>
    <property type="match status" value="1"/>
</dbReference>
<evidence type="ECO:0000259" key="8">
    <source>
        <dbReference type="Pfam" id="PF04239"/>
    </source>
</evidence>
<dbReference type="InterPro" id="IPR007353">
    <property type="entry name" value="DUF421"/>
</dbReference>
<feature type="transmembrane region" description="Helical" evidence="7">
    <location>
        <begin position="55"/>
        <end position="73"/>
    </location>
</feature>
<reference evidence="10" key="1">
    <citation type="submission" date="2009-11" db="EMBL/GenBank/DDBJ databases">
        <title>The complete chromosome 1 of Sphaerobacter thermophilus DSM 20745.</title>
        <authorList>
            <person name="Lucas S."/>
            <person name="Copeland A."/>
            <person name="Lapidus A."/>
            <person name="Glavina del Rio T."/>
            <person name="Dalin E."/>
            <person name="Tice H."/>
            <person name="Bruce D."/>
            <person name="Goodwin L."/>
            <person name="Pitluck S."/>
            <person name="Kyrpides N."/>
            <person name="Mavromatis K."/>
            <person name="Ivanova N."/>
            <person name="Mikhailova N."/>
            <person name="LaButti K.M."/>
            <person name="Clum A."/>
            <person name="Sun H.I."/>
            <person name="Brettin T."/>
            <person name="Detter J.C."/>
            <person name="Han C."/>
            <person name="Larimer F."/>
            <person name="Land M."/>
            <person name="Hauser L."/>
            <person name="Markowitz V."/>
            <person name="Cheng J.F."/>
            <person name="Hugenholtz P."/>
            <person name="Woyke T."/>
            <person name="Wu D."/>
            <person name="Steenblock K."/>
            <person name="Schneider S."/>
            <person name="Pukall R."/>
            <person name="Goeker M."/>
            <person name="Klenk H.P."/>
            <person name="Eisen J.A."/>
        </authorList>
    </citation>
    <scope>NUCLEOTIDE SEQUENCE [LARGE SCALE GENOMIC DNA]</scope>
    <source>
        <strain evidence="10">ATCC 49802 / DSM 20745 / S 6022</strain>
    </source>
</reference>
<organism evidence="9 10">
    <name type="scientific">Sphaerobacter thermophilus (strain ATCC 49802 / DSM 20745 / KCCM 41009 / NCIMB 13125 / S 6022)</name>
    <dbReference type="NCBI Taxonomy" id="479434"/>
    <lineage>
        <taxon>Bacteria</taxon>
        <taxon>Pseudomonadati</taxon>
        <taxon>Thermomicrobiota</taxon>
        <taxon>Thermomicrobia</taxon>
        <taxon>Sphaerobacterales</taxon>
        <taxon>Sphaerobacterineae</taxon>
        <taxon>Sphaerobacteraceae</taxon>
        <taxon>Sphaerobacter</taxon>
    </lineage>
</organism>
<keyword evidence="3" id="KW-1003">Cell membrane</keyword>
<dbReference type="KEGG" id="sti:Sthe_0037"/>
<dbReference type="eggNOG" id="COG2323">
    <property type="taxonomic scope" value="Bacteria"/>
</dbReference>
<dbReference type="PANTHER" id="PTHR34582">
    <property type="entry name" value="UPF0702 TRANSMEMBRANE PROTEIN YCAP"/>
    <property type="match status" value="1"/>
</dbReference>
<reference evidence="9 10" key="2">
    <citation type="journal article" date="2010" name="Stand. Genomic Sci.">
        <title>Complete genome sequence of Desulfohalobium retbaense type strain (HR(100)).</title>
        <authorList>
            <person name="Spring S."/>
            <person name="Nolan M."/>
            <person name="Lapidus A."/>
            <person name="Glavina Del Rio T."/>
            <person name="Copeland A."/>
            <person name="Tice H."/>
            <person name="Cheng J.F."/>
            <person name="Lucas S."/>
            <person name="Land M."/>
            <person name="Chen F."/>
            <person name="Bruce D."/>
            <person name="Goodwin L."/>
            <person name="Pitluck S."/>
            <person name="Ivanova N."/>
            <person name="Mavromatis K."/>
            <person name="Mikhailova N."/>
            <person name="Pati A."/>
            <person name="Chen A."/>
            <person name="Palaniappan K."/>
            <person name="Hauser L."/>
            <person name="Chang Y.J."/>
            <person name="Jeffries C.D."/>
            <person name="Munk C."/>
            <person name="Kiss H."/>
            <person name="Chain P."/>
            <person name="Han C."/>
            <person name="Brettin T."/>
            <person name="Detter J.C."/>
            <person name="Schuler E."/>
            <person name="Goker M."/>
            <person name="Rohde M."/>
            <person name="Bristow J."/>
            <person name="Eisen J.A."/>
            <person name="Markowitz V."/>
            <person name="Hugenholtz P."/>
            <person name="Kyrpides N.C."/>
            <person name="Klenk H.P."/>
        </authorList>
    </citation>
    <scope>NUCLEOTIDE SEQUENCE [LARGE SCALE GENOMIC DNA]</scope>
    <source>
        <strain evidence="10">ATCC 49802 / DSM 20745 / S 6022</strain>
    </source>
</reference>
<dbReference type="GO" id="GO:0005886">
    <property type="term" value="C:plasma membrane"/>
    <property type="evidence" value="ECO:0007669"/>
    <property type="project" value="UniProtKB-SubCell"/>
</dbReference>
<dbReference type="Pfam" id="PF04239">
    <property type="entry name" value="DUF421"/>
    <property type="match status" value="1"/>
</dbReference>
<feature type="domain" description="YetF C-terminal" evidence="8">
    <location>
        <begin position="100"/>
        <end position="170"/>
    </location>
</feature>
<evidence type="ECO:0000256" key="6">
    <source>
        <dbReference type="ARBA" id="ARBA00023136"/>
    </source>
</evidence>
<dbReference type="AlphaFoldDB" id="D1C5G0"/>
<comment type="similarity">
    <text evidence="2">Belongs to the UPF0702 family.</text>
</comment>
<evidence type="ECO:0000256" key="2">
    <source>
        <dbReference type="ARBA" id="ARBA00006448"/>
    </source>
</evidence>
<feature type="transmembrane region" description="Helical" evidence="7">
    <location>
        <begin position="20"/>
        <end position="43"/>
    </location>
</feature>
<keyword evidence="6 7" id="KW-0472">Membrane</keyword>
<dbReference type="EMBL" id="CP001823">
    <property type="protein sequence ID" value="ACZ37476.1"/>
    <property type="molecule type" value="Genomic_DNA"/>
</dbReference>
<evidence type="ECO:0000256" key="5">
    <source>
        <dbReference type="ARBA" id="ARBA00022989"/>
    </source>
</evidence>
<dbReference type="STRING" id="479434.Sthe_0037"/>
<dbReference type="HOGENOM" id="CLU_077149_3_2_0"/>
<keyword evidence="10" id="KW-1185">Reference proteome</keyword>
<sequence length="181" mass="20171">MLLSFWLPADWGAIFLPSTPILEIVVRGSVIYLVLFFGLRFLLKREAAGIRLTDLLVVVLIADAVQNGMAGEYTAVPDALVLAATIVGWSMLLSFVSYRFPRVRRVIEPQPLLLIKDGRLLPKNAASELLTRDEIMGQLRAQGVERIEDVKEAYMESNGIITAIPREKQGEPKQQPNDAVR</sequence>
<evidence type="ECO:0000256" key="4">
    <source>
        <dbReference type="ARBA" id="ARBA00022692"/>
    </source>
</evidence>
<evidence type="ECO:0000256" key="3">
    <source>
        <dbReference type="ARBA" id="ARBA00022475"/>
    </source>
</evidence>
<feature type="transmembrane region" description="Helical" evidence="7">
    <location>
        <begin position="79"/>
        <end position="98"/>
    </location>
</feature>
<comment type="subcellular location">
    <subcellularLocation>
        <location evidence="1">Cell membrane</location>
        <topology evidence="1">Multi-pass membrane protein</topology>
    </subcellularLocation>
</comment>
<dbReference type="OrthoDB" id="9793799at2"/>
<evidence type="ECO:0000256" key="1">
    <source>
        <dbReference type="ARBA" id="ARBA00004651"/>
    </source>
</evidence>
<evidence type="ECO:0000313" key="9">
    <source>
        <dbReference type="EMBL" id="ACZ37476.1"/>
    </source>
</evidence>
<gene>
    <name evidence="9" type="ordered locus">Sthe_0037</name>
</gene>
<evidence type="ECO:0000313" key="10">
    <source>
        <dbReference type="Proteomes" id="UP000002027"/>
    </source>
</evidence>
<dbReference type="Proteomes" id="UP000002027">
    <property type="component" value="Chromosome 1"/>
</dbReference>
<keyword evidence="5 7" id="KW-1133">Transmembrane helix</keyword>
<evidence type="ECO:0000256" key="7">
    <source>
        <dbReference type="SAM" id="Phobius"/>
    </source>
</evidence>
<protein>
    <recommendedName>
        <fullName evidence="8">YetF C-terminal domain-containing protein</fullName>
    </recommendedName>
</protein>
<dbReference type="InParanoid" id="D1C5G0"/>
<name>D1C5G0_SPHTD</name>
<keyword evidence="4 7" id="KW-0812">Transmembrane</keyword>